<evidence type="ECO:0000313" key="3">
    <source>
        <dbReference type="EMBL" id="MFB9839723.1"/>
    </source>
</evidence>
<gene>
    <name evidence="3" type="ORF">ACFFNX_47020</name>
</gene>
<dbReference type="InterPro" id="IPR029061">
    <property type="entry name" value="THDP-binding"/>
</dbReference>
<comment type="similarity">
    <text evidence="1">Belongs to the TPP enzyme family.</text>
</comment>
<dbReference type="CDD" id="cd07035">
    <property type="entry name" value="TPP_PYR_POX_like"/>
    <property type="match status" value="1"/>
</dbReference>
<sequence length="90" mass="9018">MEEASVARRVLEAFERAGVRKAFGLPGVHNLAFWRDAGPGTPEIVGVRHEQTAVYAADGLARASGGLGVALTTTGPGAANAAGAFGEAAA</sequence>
<dbReference type="EMBL" id="JBHLZP010000791">
    <property type="protein sequence ID" value="MFB9839723.1"/>
    <property type="molecule type" value="Genomic_DNA"/>
</dbReference>
<dbReference type="PANTHER" id="PTHR18968:SF13">
    <property type="entry name" value="ACETOLACTATE SYNTHASE CATALYTIC SUBUNIT, MITOCHONDRIAL"/>
    <property type="match status" value="1"/>
</dbReference>
<protein>
    <submittedName>
        <fullName evidence="3">Thiamine pyrophosphate-binding protein</fullName>
    </submittedName>
</protein>
<comment type="caution">
    <text evidence="3">The sequence shown here is derived from an EMBL/GenBank/DDBJ whole genome shotgun (WGS) entry which is preliminary data.</text>
</comment>
<keyword evidence="4" id="KW-1185">Reference proteome</keyword>
<dbReference type="RefSeq" id="WP_378212898.1">
    <property type="nucleotide sequence ID" value="NZ_JBHLZP010000791.1"/>
</dbReference>
<dbReference type="PANTHER" id="PTHR18968">
    <property type="entry name" value="THIAMINE PYROPHOSPHATE ENZYMES"/>
    <property type="match status" value="1"/>
</dbReference>
<evidence type="ECO:0000256" key="1">
    <source>
        <dbReference type="ARBA" id="ARBA00007812"/>
    </source>
</evidence>
<evidence type="ECO:0000313" key="4">
    <source>
        <dbReference type="Proteomes" id="UP001589627"/>
    </source>
</evidence>
<feature type="domain" description="Thiamine pyrophosphate enzyme N-terminal TPP-binding" evidence="2">
    <location>
        <begin position="6"/>
        <end position="89"/>
    </location>
</feature>
<dbReference type="Pfam" id="PF02776">
    <property type="entry name" value="TPP_enzyme_N"/>
    <property type="match status" value="1"/>
</dbReference>
<dbReference type="InterPro" id="IPR012001">
    <property type="entry name" value="Thiamin_PyroP_enz_TPP-bd_dom"/>
</dbReference>
<accession>A0ABV5YXC5</accession>
<evidence type="ECO:0000259" key="2">
    <source>
        <dbReference type="Pfam" id="PF02776"/>
    </source>
</evidence>
<name>A0ABV5YXC5_9ACTN</name>
<dbReference type="InterPro" id="IPR045229">
    <property type="entry name" value="TPP_enz"/>
</dbReference>
<dbReference type="SUPFAM" id="SSF52518">
    <property type="entry name" value="Thiamin diphosphate-binding fold (THDP-binding)"/>
    <property type="match status" value="1"/>
</dbReference>
<dbReference type="Proteomes" id="UP001589627">
    <property type="component" value="Unassembled WGS sequence"/>
</dbReference>
<organism evidence="3 4">
    <name type="scientific">Actinoallomurus acaciae</name>
    <dbReference type="NCBI Taxonomy" id="502577"/>
    <lineage>
        <taxon>Bacteria</taxon>
        <taxon>Bacillati</taxon>
        <taxon>Actinomycetota</taxon>
        <taxon>Actinomycetes</taxon>
        <taxon>Streptosporangiales</taxon>
        <taxon>Thermomonosporaceae</taxon>
        <taxon>Actinoallomurus</taxon>
    </lineage>
</organism>
<reference evidence="3 4" key="1">
    <citation type="submission" date="2024-09" db="EMBL/GenBank/DDBJ databases">
        <authorList>
            <person name="Sun Q."/>
            <person name="Mori K."/>
        </authorList>
    </citation>
    <scope>NUCLEOTIDE SEQUENCE [LARGE SCALE GENOMIC DNA]</scope>
    <source>
        <strain evidence="3 4">TBRC 0563</strain>
    </source>
</reference>
<proteinExistence type="inferred from homology"/>
<feature type="non-terminal residue" evidence="3">
    <location>
        <position position="90"/>
    </location>
</feature>
<dbReference type="Gene3D" id="3.40.50.970">
    <property type="match status" value="1"/>
</dbReference>